<accession>A0ABS8GCM8</accession>
<dbReference type="InterPro" id="IPR029045">
    <property type="entry name" value="ClpP/crotonase-like_dom_sf"/>
</dbReference>
<protein>
    <submittedName>
        <fullName evidence="2">Crotonase/enoyl-CoA hydratase family protein</fullName>
    </submittedName>
</protein>
<reference evidence="2 3" key="1">
    <citation type="submission" date="2021-10" db="EMBL/GenBank/DDBJ databases">
        <title>Draft genome of Aestuariibacter halophilus JC2043.</title>
        <authorList>
            <person name="Emsley S.A."/>
            <person name="Pfannmuller K.M."/>
            <person name="Ushijima B."/>
            <person name="Saw J.H."/>
            <person name="Videau P."/>
        </authorList>
    </citation>
    <scope>NUCLEOTIDE SEQUENCE [LARGE SCALE GENOMIC DNA]</scope>
    <source>
        <strain evidence="2 3">JC2043</strain>
    </source>
</reference>
<name>A0ABS8GCM8_9ALTE</name>
<dbReference type="CDD" id="cd06558">
    <property type="entry name" value="crotonase-like"/>
    <property type="match status" value="1"/>
</dbReference>
<evidence type="ECO:0000313" key="2">
    <source>
        <dbReference type="EMBL" id="MCC2618268.1"/>
    </source>
</evidence>
<organism evidence="2 3">
    <name type="scientific">Fluctibacter halophilus</name>
    <dbReference type="NCBI Taxonomy" id="226011"/>
    <lineage>
        <taxon>Bacteria</taxon>
        <taxon>Pseudomonadati</taxon>
        <taxon>Pseudomonadota</taxon>
        <taxon>Gammaproteobacteria</taxon>
        <taxon>Alteromonadales</taxon>
        <taxon>Alteromonadaceae</taxon>
        <taxon>Fluctibacter</taxon>
    </lineage>
</organism>
<dbReference type="Gene3D" id="3.90.226.10">
    <property type="entry name" value="2-enoyl-CoA Hydratase, Chain A, domain 1"/>
    <property type="match status" value="1"/>
</dbReference>
<dbReference type="PANTHER" id="PTHR11941:SF54">
    <property type="entry name" value="ENOYL-COA HYDRATASE, MITOCHONDRIAL"/>
    <property type="match status" value="1"/>
</dbReference>
<dbReference type="SUPFAM" id="SSF52096">
    <property type="entry name" value="ClpP/crotonase"/>
    <property type="match status" value="1"/>
</dbReference>
<evidence type="ECO:0000256" key="1">
    <source>
        <dbReference type="ARBA" id="ARBA00005254"/>
    </source>
</evidence>
<dbReference type="InterPro" id="IPR001753">
    <property type="entry name" value="Enoyl-CoA_hydra/iso"/>
</dbReference>
<evidence type="ECO:0000313" key="3">
    <source>
        <dbReference type="Proteomes" id="UP001520878"/>
    </source>
</evidence>
<dbReference type="PANTHER" id="PTHR11941">
    <property type="entry name" value="ENOYL-COA HYDRATASE-RELATED"/>
    <property type="match status" value="1"/>
</dbReference>
<dbReference type="EMBL" id="JAJEWP010000009">
    <property type="protein sequence ID" value="MCC2618268.1"/>
    <property type="molecule type" value="Genomic_DNA"/>
</dbReference>
<proteinExistence type="inferred from homology"/>
<dbReference type="NCBIfam" id="NF004858">
    <property type="entry name" value="PRK06213.1"/>
    <property type="match status" value="1"/>
</dbReference>
<keyword evidence="3" id="KW-1185">Reference proteome</keyword>
<comment type="caution">
    <text evidence="2">The sequence shown here is derived from an EMBL/GenBank/DDBJ whole genome shotgun (WGS) entry which is preliminary data.</text>
</comment>
<dbReference type="Proteomes" id="UP001520878">
    <property type="component" value="Unassembled WGS sequence"/>
</dbReference>
<gene>
    <name evidence="2" type="ORF">LJ739_18570</name>
</gene>
<dbReference type="Pfam" id="PF00378">
    <property type="entry name" value="ECH_1"/>
    <property type="match status" value="1"/>
</dbReference>
<sequence>MTELVNYQEQGGVATLTLHNGKANAISPQVIAQMSAALDRAEQAKAVVCIKGQPGIFSAGYDLNVMHGDPQGIMALVQAGSRLSRRLLSFPYPVMVACTGHAVAKGAFLLLSADYRVGVQGDFKIGLNEVAIGMTMHNAGIALARGRLTDNFFTRSVLCAELFSPDDAVQAGFLDSVVEAGQFDAHVSAVAQQLRKLDMPAHRNTKALARKPWLEALDQAIDIDQHFLVGGDKG</sequence>
<comment type="similarity">
    <text evidence="1">Belongs to the enoyl-CoA hydratase/isomerase family.</text>
</comment>
<dbReference type="RefSeq" id="WP_229163024.1">
    <property type="nucleotide sequence ID" value="NZ_JAJEWP010000009.1"/>
</dbReference>